<name>A0ABR1H3Y0_9HYPO</name>
<dbReference type="InterPro" id="IPR056884">
    <property type="entry name" value="NPHP3-like_N"/>
</dbReference>
<dbReference type="InterPro" id="IPR027417">
    <property type="entry name" value="P-loop_NTPase"/>
</dbReference>
<protein>
    <submittedName>
        <fullName evidence="5">Uncharacterized protein</fullName>
    </submittedName>
</protein>
<accession>A0ABR1H3Y0</accession>
<feature type="repeat" description="ANK" evidence="2">
    <location>
        <begin position="811"/>
        <end position="834"/>
    </location>
</feature>
<comment type="caution">
    <text evidence="5">The sequence shown here is derived from an EMBL/GenBank/DDBJ whole genome shotgun (WGS) entry which is preliminary data.</text>
</comment>
<dbReference type="PROSITE" id="PS50297">
    <property type="entry name" value="ANK_REP_REGION"/>
    <property type="match status" value="4"/>
</dbReference>
<keyword evidence="2" id="KW-0040">ANK repeat</keyword>
<keyword evidence="6" id="KW-1185">Reference proteome</keyword>
<reference evidence="5 6" key="1">
    <citation type="journal article" date="2025" name="Microbiol. Resour. Announc.">
        <title>Draft genome sequences for Neonectria magnoliae and Neonectria punicea, canker pathogens of Liriodendron tulipifera and Acer saccharum in West Virginia.</title>
        <authorList>
            <person name="Petronek H.M."/>
            <person name="Kasson M.T."/>
            <person name="Metheny A.M."/>
            <person name="Stauder C.M."/>
            <person name="Lovett B."/>
            <person name="Lynch S.C."/>
            <person name="Garnas J.R."/>
            <person name="Kasson L.R."/>
            <person name="Stajich J.E."/>
        </authorList>
    </citation>
    <scope>NUCLEOTIDE SEQUENCE [LARGE SCALE GENOMIC DNA]</scope>
    <source>
        <strain evidence="5 6">NRRL 64653</strain>
    </source>
</reference>
<dbReference type="InterPro" id="IPR002110">
    <property type="entry name" value="Ankyrin_rpt"/>
</dbReference>
<dbReference type="Proteomes" id="UP001498476">
    <property type="component" value="Unassembled WGS sequence"/>
</dbReference>
<evidence type="ECO:0000259" key="4">
    <source>
        <dbReference type="Pfam" id="PF24883"/>
    </source>
</evidence>
<organism evidence="5 6">
    <name type="scientific">Neonectria punicea</name>
    <dbReference type="NCBI Taxonomy" id="979145"/>
    <lineage>
        <taxon>Eukaryota</taxon>
        <taxon>Fungi</taxon>
        <taxon>Dikarya</taxon>
        <taxon>Ascomycota</taxon>
        <taxon>Pezizomycotina</taxon>
        <taxon>Sordariomycetes</taxon>
        <taxon>Hypocreomycetidae</taxon>
        <taxon>Hypocreales</taxon>
        <taxon>Nectriaceae</taxon>
        <taxon>Neonectria</taxon>
    </lineage>
</organism>
<dbReference type="PANTHER" id="PTHR10039">
    <property type="entry name" value="AMELOGENIN"/>
    <property type="match status" value="1"/>
</dbReference>
<evidence type="ECO:0000256" key="2">
    <source>
        <dbReference type="PROSITE-ProRule" id="PRU00023"/>
    </source>
</evidence>
<feature type="domain" description="GPI inositol-deacylase winged helix" evidence="3">
    <location>
        <begin position="459"/>
        <end position="539"/>
    </location>
</feature>
<dbReference type="SUPFAM" id="SSF53167">
    <property type="entry name" value="Purine and uridine phosphorylases"/>
    <property type="match status" value="1"/>
</dbReference>
<dbReference type="InterPro" id="IPR035994">
    <property type="entry name" value="Nucleoside_phosphorylase_sf"/>
</dbReference>
<dbReference type="Pfam" id="PF22939">
    <property type="entry name" value="WHD_GPIID"/>
    <property type="match status" value="1"/>
</dbReference>
<feature type="domain" description="Nephrocystin 3-like N-terminal" evidence="4">
    <location>
        <begin position="237"/>
        <end position="325"/>
    </location>
</feature>
<dbReference type="Gene3D" id="3.40.50.1580">
    <property type="entry name" value="Nucleoside phosphorylase domain"/>
    <property type="match status" value="1"/>
</dbReference>
<dbReference type="PANTHER" id="PTHR10039:SF15">
    <property type="entry name" value="NACHT DOMAIN-CONTAINING PROTEIN"/>
    <property type="match status" value="1"/>
</dbReference>
<feature type="repeat" description="ANK" evidence="2">
    <location>
        <begin position="777"/>
        <end position="799"/>
    </location>
</feature>
<dbReference type="EMBL" id="JAZAVJ010000078">
    <property type="protein sequence ID" value="KAK7415745.1"/>
    <property type="molecule type" value="Genomic_DNA"/>
</dbReference>
<dbReference type="Gene3D" id="3.40.50.300">
    <property type="entry name" value="P-loop containing nucleotide triphosphate hydrolases"/>
    <property type="match status" value="1"/>
</dbReference>
<feature type="repeat" description="ANK" evidence="2">
    <location>
        <begin position="638"/>
        <end position="671"/>
    </location>
</feature>
<evidence type="ECO:0000256" key="1">
    <source>
        <dbReference type="ARBA" id="ARBA00022737"/>
    </source>
</evidence>
<proteinExistence type="predicted"/>
<feature type="repeat" description="ANK" evidence="2">
    <location>
        <begin position="670"/>
        <end position="702"/>
    </location>
</feature>
<dbReference type="Pfam" id="PF00023">
    <property type="entry name" value="Ank"/>
    <property type="match status" value="1"/>
</dbReference>
<gene>
    <name evidence="5" type="ORF">QQX98_005658</name>
</gene>
<evidence type="ECO:0000313" key="6">
    <source>
        <dbReference type="Proteomes" id="UP001498476"/>
    </source>
</evidence>
<evidence type="ECO:0000259" key="3">
    <source>
        <dbReference type="Pfam" id="PF22939"/>
    </source>
</evidence>
<dbReference type="InterPro" id="IPR054471">
    <property type="entry name" value="GPIID_WHD"/>
</dbReference>
<dbReference type="Pfam" id="PF12796">
    <property type="entry name" value="Ank_2"/>
    <property type="match status" value="2"/>
</dbReference>
<dbReference type="PROSITE" id="PS50088">
    <property type="entry name" value="ANK_REPEAT"/>
    <property type="match status" value="4"/>
</dbReference>
<dbReference type="Gene3D" id="1.25.40.20">
    <property type="entry name" value="Ankyrin repeat-containing domain"/>
    <property type="match status" value="2"/>
</dbReference>
<sequence length="896" mass="100046">MIRTAVSKLEVEHEMHGHQFERDVNNVLGRYPRLRRNYKRPDPSTDRLYKSNIVHPQDDEEGCATACDTDPSKLVKRPARTEEDDNPAIHYGLIASGRLLMKDASKRDELAKERKVLCFEMEAAGLMNRFPCLVVRGICDYSDSHKNNEWHGYAAMTAAAYAKALLLQIPPSKVEDERRIIEAIGDVHDVVVSIESKVDTISSRLKTKEDRETLDRLSDIPHCSHQSDVFDRREPKTGQWLLDSPEYEAWLGGCKTTLFCKGIPGTGKTILASIAIDHLQKRRTRDVGIAYIYCGLIPQTEQTAKALIASLVKQLADGPSPLPERRLLLEIINLQSKSESKSGVSIFATSRDLPEIAAYFEDTITLDIRAHDDDMRRYLDGKVSEMTSFAVRRNAALQEEIKKEIAASVDGMFLLAKLYVEALDGEMTGADTRAALARFKTTTNAYETAYDDAMERIRAQGPRKKEDAERVLMWVVCAKRQLMTAEIREALALKEGALEIADDGRPEIEDVLGVCAGLVTLDKQIGIVRLCHHTTKEYFEAKKSHWFPNHDLRMTKICVMYLSFSIFEEGYCKTEKEFDARLWSFALYHYSACNWSHHAREAKTNCKEAASFLTSKNKVGASFQVLEPSIWGLARSTNGMTGLHLAAYFGAVELIVQLLPTYGPNVTSYQERTPLFDAAANGHEAAVQRLLDEGGDVNHRDIHGATPLLWTILNRHEAVAKLLLQQTGVHPDIEGRFTVDRGRRGRPLSMAAEGGLEEVVELLLRHNKVDGNIKDAYGFTPLTYAALEGHTRVVRLFLEADDVDPDLASEEGRTPLSYAAENGYWDIVKQLLKHPKVDPDLKSEKGCIRNALSWAAMGGHAEVVQLLLATKGVDINAKDSTGQTAFSISAEHGLSA</sequence>
<dbReference type="SUPFAM" id="SSF52540">
    <property type="entry name" value="P-loop containing nucleoside triphosphate hydrolases"/>
    <property type="match status" value="1"/>
</dbReference>
<dbReference type="SMART" id="SM00248">
    <property type="entry name" value="ANK"/>
    <property type="match status" value="7"/>
</dbReference>
<dbReference type="Pfam" id="PF24883">
    <property type="entry name" value="NPHP3_N"/>
    <property type="match status" value="1"/>
</dbReference>
<evidence type="ECO:0000313" key="5">
    <source>
        <dbReference type="EMBL" id="KAK7415745.1"/>
    </source>
</evidence>
<dbReference type="InterPro" id="IPR036770">
    <property type="entry name" value="Ankyrin_rpt-contain_sf"/>
</dbReference>
<dbReference type="SUPFAM" id="SSF48403">
    <property type="entry name" value="Ankyrin repeat"/>
    <property type="match status" value="1"/>
</dbReference>
<keyword evidence="1" id="KW-0677">Repeat</keyword>